<reference evidence="1" key="1">
    <citation type="submission" date="2014-09" db="EMBL/GenBank/DDBJ databases">
        <authorList>
            <person name="Magalhaes I.L.F."/>
            <person name="Oliveira U."/>
            <person name="Santos F.R."/>
            <person name="Vidigal T.H.D.A."/>
            <person name="Brescovit A.D."/>
            <person name="Santos A.J."/>
        </authorList>
    </citation>
    <scope>NUCLEOTIDE SEQUENCE</scope>
    <source>
        <tissue evidence="1">Shoot tissue taken approximately 20 cm above the soil surface</tissue>
    </source>
</reference>
<evidence type="ECO:0000313" key="1">
    <source>
        <dbReference type="EMBL" id="JAE33429.1"/>
    </source>
</evidence>
<dbReference type="EMBL" id="GBRH01164467">
    <property type="protein sequence ID" value="JAE33429.1"/>
    <property type="molecule type" value="Transcribed_RNA"/>
</dbReference>
<proteinExistence type="predicted"/>
<organism evidence="1">
    <name type="scientific">Arundo donax</name>
    <name type="common">Giant reed</name>
    <name type="synonym">Donax arundinaceus</name>
    <dbReference type="NCBI Taxonomy" id="35708"/>
    <lineage>
        <taxon>Eukaryota</taxon>
        <taxon>Viridiplantae</taxon>
        <taxon>Streptophyta</taxon>
        <taxon>Embryophyta</taxon>
        <taxon>Tracheophyta</taxon>
        <taxon>Spermatophyta</taxon>
        <taxon>Magnoliopsida</taxon>
        <taxon>Liliopsida</taxon>
        <taxon>Poales</taxon>
        <taxon>Poaceae</taxon>
        <taxon>PACMAD clade</taxon>
        <taxon>Arundinoideae</taxon>
        <taxon>Arundineae</taxon>
        <taxon>Arundo</taxon>
    </lineage>
</organism>
<name>A0A0A9HC92_ARUDO</name>
<accession>A0A0A9HC92</accession>
<reference evidence="1" key="2">
    <citation type="journal article" date="2015" name="Data Brief">
        <title>Shoot transcriptome of the giant reed, Arundo donax.</title>
        <authorList>
            <person name="Barrero R.A."/>
            <person name="Guerrero F.D."/>
            <person name="Moolhuijzen P."/>
            <person name="Goolsby J.A."/>
            <person name="Tidwell J."/>
            <person name="Bellgard S.E."/>
            <person name="Bellgard M.I."/>
        </authorList>
    </citation>
    <scope>NUCLEOTIDE SEQUENCE</scope>
    <source>
        <tissue evidence="1">Shoot tissue taken approximately 20 cm above the soil surface</tissue>
    </source>
</reference>
<sequence length="106" mass="12589">MRKSPCVSMPPFRSPLSRMILLPRVYLLGAWLRSPSVTATRKISHSQRSRVINLNVEPEDSQGRLLKRLFLRLFPIFLKRPLKRLYLILLKMLLKRQFPRLHVKTK</sequence>
<dbReference type="AlphaFoldDB" id="A0A0A9HC92"/>
<protein>
    <submittedName>
        <fullName evidence="1">Uncharacterized protein</fullName>
    </submittedName>
</protein>